<feature type="transmembrane region" description="Helical" evidence="5">
    <location>
        <begin position="291"/>
        <end position="309"/>
    </location>
</feature>
<feature type="transmembrane region" description="Helical" evidence="5">
    <location>
        <begin position="20"/>
        <end position="38"/>
    </location>
</feature>
<comment type="subcellular location">
    <subcellularLocation>
        <location evidence="1">Membrane</location>
        <topology evidence="1">Multi-pass membrane protein</topology>
    </subcellularLocation>
</comment>
<feature type="transmembrane region" description="Helical" evidence="5">
    <location>
        <begin position="198"/>
        <end position="217"/>
    </location>
</feature>
<accession>A0ABQ6KB41</accession>
<feature type="transmembrane region" description="Helical" evidence="5">
    <location>
        <begin position="149"/>
        <end position="170"/>
    </location>
</feature>
<evidence type="ECO:0000259" key="6">
    <source>
        <dbReference type="Pfam" id="PF13515"/>
    </source>
</evidence>
<evidence type="ECO:0000256" key="5">
    <source>
        <dbReference type="SAM" id="Phobius"/>
    </source>
</evidence>
<evidence type="ECO:0000256" key="4">
    <source>
        <dbReference type="ARBA" id="ARBA00023136"/>
    </source>
</evidence>
<dbReference type="Pfam" id="PF13515">
    <property type="entry name" value="FUSC_2"/>
    <property type="match status" value="1"/>
</dbReference>
<feature type="transmembrane region" description="Helical" evidence="5">
    <location>
        <begin position="119"/>
        <end position="137"/>
    </location>
</feature>
<gene>
    <name evidence="7" type="ORF">GCM10025881_35640</name>
</gene>
<proteinExistence type="predicted"/>
<dbReference type="InterPro" id="IPR049453">
    <property type="entry name" value="Memb_transporter_dom"/>
</dbReference>
<dbReference type="RefSeq" id="WP_284255259.1">
    <property type="nucleotide sequence ID" value="NZ_BAAAQO010000004.1"/>
</dbReference>
<keyword evidence="4 5" id="KW-0472">Membrane</keyword>
<keyword evidence="2 5" id="KW-0812">Transmembrane</keyword>
<feature type="transmembrane region" description="Helical" evidence="5">
    <location>
        <begin position="44"/>
        <end position="61"/>
    </location>
</feature>
<dbReference type="Proteomes" id="UP001157034">
    <property type="component" value="Unassembled WGS sequence"/>
</dbReference>
<feature type="transmembrane region" description="Helical" evidence="5">
    <location>
        <begin position="253"/>
        <end position="279"/>
    </location>
</feature>
<feature type="domain" description="Integral membrane bound transporter" evidence="6">
    <location>
        <begin position="209"/>
        <end position="331"/>
    </location>
</feature>
<organism evidence="7 8">
    <name type="scientific">Pseudolysinimonas kribbensis</name>
    <dbReference type="NCBI Taxonomy" id="433641"/>
    <lineage>
        <taxon>Bacteria</taxon>
        <taxon>Bacillati</taxon>
        <taxon>Actinomycetota</taxon>
        <taxon>Actinomycetes</taxon>
        <taxon>Micrococcales</taxon>
        <taxon>Microbacteriaceae</taxon>
        <taxon>Pseudolysinimonas</taxon>
    </lineage>
</organism>
<dbReference type="EMBL" id="BSVB01000001">
    <property type="protein sequence ID" value="GMA96740.1"/>
    <property type="molecule type" value="Genomic_DNA"/>
</dbReference>
<feature type="transmembrane region" description="Helical" evidence="5">
    <location>
        <begin position="321"/>
        <end position="341"/>
    </location>
</feature>
<evidence type="ECO:0000256" key="3">
    <source>
        <dbReference type="ARBA" id="ARBA00022989"/>
    </source>
</evidence>
<feature type="transmembrane region" description="Helical" evidence="5">
    <location>
        <begin position="93"/>
        <end position="112"/>
    </location>
</feature>
<feature type="transmembrane region" description="Helical" evidence="5">
    <location>
        <begin position="68"/>
        <end position="87"/>
    </location>
</feature>
<reference evidence="8" key="1">
    <citation type="journal article" date="2019" name="Int. J. Syst. Evol. Microbiol.">
        <title>The Global Catalogue of Microorganisms (GCM) 10K type strain sequencing project: providing services to taxonomists for standard genome sequencing and annotation.</title>
        <authorList>
            <consortium name="The Broad Institute Genomics Platform"/>
            <consortium name="The Broad Institute Genome Sequencing Center for Infectious Disease"/>
            <person name="Wu L."/>
            <person name="Ma J."/>
        </authorList>
    </citation>
    <scope>NUCLEOTIDE SEQUENCE [LARGE SCALE GENOMIC DNA]</scope>
    <source>
        <strain evidence="8">NBRC 108894</strain>
    </source>
</reference>
<evidence type="ECO:0000256" key="2">
    <source>
        <dbReference type="ARBA" id="ARBA00022692"/>
    </source>
</evidence>
<name>A0ABQ6KB41_9MICO</name>
<evidence type="ECO:0000256" key="1">
    <source>
        <dbReference type="ARBA" id="ARBA00004141"/>
    </source>
</evidence>
<protein>
    <recommendedName>
        <fullName evidence="6">Integral membrane bound transporter domain-containing protein</fullName>
    </recommendedName>
</protein>
<evidence type="ECO:0000313" key="8">
    <source>
        <dbReference type="Proteomes" id="UP001157034"/>
    </source>
</evidence>
<evidence type="ECO:0000313" key="7">
    <source>
        <dbReference type="EMBL" id="GMA96740.1"/>
    </source>
</evidence>
<comment type="caution">
    <text evidence="7">The sequence shown here is derived from an EMBL/GenBank/DDBJ whole genome shotgun (WGS) entry which is preliminary data.</text>
</comment>
<sequence length="353" mass="36428">MRLRDRTRDLLALRDSPVRWPIALTAAIAMAAPVAAFTALGHPAWGPVASSGSLLSIYLTARSRRERAWALPLIGAGLLATAAVGALVAAQPLAVLALVGVASILSSIVLALRSVGPPGGIFFALVAGTAGRVAAPASAGGPGLPPPLIVGLVACGCLAGYLAVVAPLIVPGVRARDRVVADELVRRAFRLDEPNRAILPRILIAIVMALVVVLPLGEHRAYWVVLSAMAILQKEPHLRLSAVRGIHRALGTLLGAGAFAIFAIAQPAGYLLAGVLAVLQFVAQELVTRNYGLALLFVTPLALTLAEQGGADPVGVAWERVVDTLLGAGIAGVLIAATALLRRVRRSRSRPAP</sequence>
<keyword evidence="8" id="KW-1185">Reference proteome</keyword>
<keyword evidence="3 5" id="KW-1133">Transmembrane helix</keyword>